<evidence type="ECO:0000256" key="4">
    <source>
        <dbReference type="ARBA" id="ARBA00022837"/>
    </source>
</evidence>
<evidence type="ECO:0000256" key="3">
    <source>
        <dbReference type="ARBA" id="ARBA00022801"/>
    </source>
</evidence>
<comment type="similarity">
    <text evidence="1">Belongs to the sulfatase family.</text>
</comment>
<protein>
    <submittedName>
        <fullName evidence="6">Arylsulfatase</fullName>
        <ecNumber evidence="6">3.1.6.1</ecNumber>
    </submittedName>
</protein>
<reference evidence="6 7" key="1">
    <citation type="journal article" date="2020" name="Syst. Appl. Microbiol.">
        <title>Alienimonas chondri sp. nov., a novel planctomycete isolated from the biofilm of the red alga Chondrus crispus.</title>
        <authorList>
            <person name="Vitorino I."/>
            <person name="Albuquerque L."/>
            <person name="Wiegand S."/>
            <person name="Kallscheuer N."/>
            <person name="da Costa M.S."/>
            <person name="Lobo-da-Cunha A."/>
            <person name="Jogler C."/>
            <person name="Lage O.M."/>
        </authorList>
    </citation>
    <scope>NUCLEOTIDE SEQUENCE [LARGE SCALE GENOMIC DNA]</scope>
    <source>
        <strain evidence="6 7">LzC2</strain>
    </source>
</reference>
<dbReference type="InterPro" id="IPR000917">
    <property type="entry name" value="Sulfatase_N"/>
</dbReference>
<dbReference type="InterPro" id="IPR050738">
    <property type="entry name" value="Sulfatase"/>
</dbReference>
<dbReference type="Pfam" id="PF00884">
    <property type="entry name" value="Sulfatase"/>
    <property type="match status" value="1"/>
</dbReference>
<dbReference type="Proteomes" id="UP000609651">
    <property type="component" value="Unassembled WGS sequence"/>
</dbReference>
<dbReference type="PROSITE" id="PS00149">
    <property type="entry name" value="SULFATASE_2"/>
    <property type="match status" value="1"/>
</dbReference>
<evidence type="ECO:0000256" key="2">
    <source>
        <dbReference type="ARBA" id="ARBA00022723"/>
    </source>
</evidence>
<dbReference type="EC" id="3.1.6.1" evidence="6"/>
<dbReference type="SUPFAM" id="SSF53649">
    <property type="entry name" value="Alkaline phosphatase-like"/>
    <property type="match status" value="1"/>
</dbReference>
<evidence type="ECO:0000313" key="7">
    <source>
        <dbReference type="Proteomes" id="UP000609651"/>
    </source>
</evidence>
<sequence>MLPLALLTAAVLAPADPVDQRPADQRPNVVVILADDMGYGDVGANNPASKIPTPHLDRLAKAGTRFTDAHSPASWCTPTRYSLLTGKYSQRGRPWKWAGPPQIAADTPTLPGVFQAAGYRTAMVGKWHLGFVTPEGEPLGEDRDVEHRGGPADRGFDSYFGIDVSLDGPPYYYIRDRRAVVLPTDEIGPGSSPAWTKIQGDFWRGGGIAPGFAHQKVLPDFRDEAASLVTDLAAEANDGGKPFLMYLAFASPHTPWAVTGNPVDYPGGAALYGQFVNETDAAIGAVLQALEESGAAENTLVVFTSDNGPVWYDADEEKYDHLSAGGFRGMKGDAYEGGHRMPFFVAGPGVEAGATSDALTLHTDLLPTLAAACGVELPAGAAPDAVNQWPVWSGATTLAPGKRGPRTEALFEASGGKDFVRVDDAEGRWKLIPWRGSGGFTPPRKIDPQPGEPIGQLYDLADDPDESDNRYLDLPEKVAELTAALERLQMSGEPEHGE</sequence>
<evidence type="ECO:0000313" key="6">
    <source>
        <dbReference type="EMBL" id="NNJ26010.1"/>
    </source>
</evidence>
<dbReference type="PANTHER" id="PTHR42693:SF53">
    <property type="entry name" value="ENDO-4-O-SULFATASE"/>
    <property type="match status" value="1"/>
</dbReference>
<dbReference type="CDD" id="cd16143">
    <property type="entry name" value="ARS_like"/>
    <property type="match status" value="1"/>
</dbReference>
<keyword evidence="3 6" id="KW-0378">Hydrolase</keyword>
<dbReference type="RefSeq" id="WP_171186606.1">
    <property type="nucleotide sequence ID" value="NZ_WTPX01000058.1"/>
</dbReference>
<dbReference type="Gene3D" id="3.40.720.10">
    <property type="entry name" value="Alkaline Phosphatase, subunit A"/>
    <property type="match status" value="1"/>
</dbReference>
<evidence type="ECO:0000256" key="1">
    <source>
        <dbReference type="ARBA" id="ARBA00008779"/>
    </source>
</evidence>
<dbReference type="InterPro" id="IPR017850">
    <property type="entry name" value="Alkaline_phosphatase_core_sf"/>
</dbReference>
<proteinExistence type="inferred from homology"/>
<keyword evidence="4" id="KW-0106">Calcium</keyword>
<dbReference type="InterPro" id="IPR024607">
    <property type="entry name" value="Sulfatase_CS"/>
</dbReference>
<organism evidence="6 7">
    <name type="scientific">Alienimonas chondri</name>
    <dbReference type="NCBI Taxonomy" id="2681879"/>
    <lineage>
        <taxon>Bacteria</taxon>
        <taxon>Pseudomonadati</taxon>
        <taxon>Planctomycetota</taxon>
        <taxon>Planctomycetia</taxon>
        <taxon>Planctomycetales</taxon>
        <taxon>Planctomycetaceae</taxon>
        <taxon>Alienimonas</taxon>
    </lineage>
</organism>
<keyword evidence="2" id="KW-0479">Metal-binding</keyword>
<dbReference type="PANTHER" id="PTHR42693">
    <property type="entry name" value="ARYLSULFATASE FAMILY MEMBER"/>
    <property type="match status" value="1"/>
</dbReference>
<dbReference type="EMBL" id="WTPX01000058">
    <property type="protein sequence ID" value="NNJ26010.1"/>
    <property type="molecule type" value="Genomic_DNA"/>
</dbReference>
<dbReference type="GO" id="GO:0004065">
    <property type="term" value="F:arylsulfatase activity"/>
    <property type="evidence" value="ECO:0007669"/>
    <property type="project" value="UniProtKB-EC"/>
</dbReference>
<accession>A0ABX1VDL5</accession>
<dbReference type="Gene3D" id="3.30.1120.10">
    <property type="match status" value="1"/>
</dbReference>
<keyword evidence="7" id="KW-1185">Reference proteome</keyword>
<name>A0ABX1VDL5_9PLAN</name>
<evidence type="ECO:0000259" key="5">
    <source>
        <dbReference type="Pfam" id="PF00884"/>
    </source>
</evidence>
<feature type="domain" description="Sulfatase N-terminal" evidence="5">
    <location>
        <begin position="27"/>
        <end position="374"/>
    </location>
</feature>
<gene>
    <name evidence="6" type="primary">atsA_17</name>
    <name evidence="6" type="ORF">LzC2_20890</name>
</gene>
<comment type="caution">
    <text evidence="6">The sequence shown here is derived from an EMBL/GenBank/DDBJ whole genome shotgun (WGS) entry which is preliminary data.</text>
</comment>